<feature type="domain" description="RNA-editing substrate-binding complex 6 protein" evidence="1">
    <location>
        <begin position="105"/>
        <end position="395"/>
    </location>
</feature>
<protein>
    <recommendedName>
        <fullName evidence="1">RNA-editing substrate-binding complex 6 protein domain-containing protein</fullName>
    </recommendedName>
</protein>
<organism evidence="2 3">
    <name type="scientific">Durusdinium trenchii</name>
    <dbReference type="NCBI Taxonomy" id="1381693"/>
    <lineage>
        <taxon>Eukaryota</taxon>
        <taxon>Sar</taxon>
        <taxon>Alveolata</taxon>
        <taxon>Dinophyceae</taxon>
        <taxon>Suessiales</taxon>
        <taxon>Symbiodiniaceae</taxon>
        <taxon>Durusdinium</taxon>
    </lineage>
</organism>
<name>A0ABP0RJA5_9DINO</name>
<keyword evidence="3" id="KW-1185">Reference proteome</keyword>
<dbReference type="Proteomes" id="UP001642464">
    <property type="component" value="Unassembled WGS sequence"/>
</dbReference>
<dbReference type="Pfam" id="PF26188">
    <property type="entry name" value="RESC6"/>
    <property type="match status" value="1"/>
</dbReference>
<reference evidence="2 3" key="1">
    <citation type="submission" date="2024-02" db="EMBL/GenBank/DDBJ databases">
        <authorList>
            <person name="Chen Y."/>
            <person name="Shah S."/>
            <person name="Dougan E. K."/>
            <person name="Thang M."/>
            <person name="Chan C."/>
        </authorList>
    </citation>
    <scope>NUCLEOTIDE SEQUENCE [LARGE SCALE GENOMIC DNA]</scope>
</reference>
<dbReference type="EMBL" id="CAXAMM010041507">
    <property type="protein sequence ID" value="CAK9099758.1"/>
    <property type="molecule type" value="Genomic_DNA"/>
</dbReference>
<sequence>MLRSRRWSAVTLTVRGRGRGFSNEGGSPFGRNWAAGILETSPPPKLAERPRRRGVGLPNRLLGALALLRDPRELDSEGLGKAATAAAREGLEEDAWWQGFTERTKDIVDTLAMHDVSLILNGMARARRLDKDLVALLIPRICSNLVYLTSAHLAMLSSSIAKAEVNSPQFSSLLTRELKARLMEFHSPMELTMIINAASKLRISDEELYHRFVTHIQSRMGTEAFHVRDISVIVTALARVNCVDAKTMSRFCDGVVPTLPEATPLELARLMYACMSVSCHAHDLFTACVLHNREKASSMDPTALSNAAYAFGQCFEVAEVSHLRYLQKIFRHLRLASVASLPLFLPREIVGLLKTYARWQITFDCGQLCKVADRMLACKKHFDMETTVNGLHCLALLMQRNAVRGESGSSQAAWEERSKPVVRRSGGGIRLQLDDFAQKQLSQDMHHPKGGSNTPLTMYVPSNNHPLCGAGVVIFASKSKDEAWTHHRRTPVVPLFTAEGVFQDMEGFRLAFAGWQRQ</sequence>
<accession>A0ABP0RJA5</accession>
<comment type="caution">
    <text evidence="2">The sequence shown here is derived from an EMBL/GenBank/DDBJ whole genome shotgun (WGS) entry which is preliminary data.</text>
</comment>
<dbReference type="InterPro" id="IPR058917">
    <property type="entry name" value="RESC6_dom"/>
</dbReference>
<gene>
    <name evidence="2" type="ORF">SCF082_LOCUS46712</name>
</gene>
<evidence type="ECO:0000259" key="1">
    <source>
        <dbReference type="Pfam" id="PF26188"/>
    </source>
</evidence>
<proteinExistence type="predicted"/>
<evidence type="ECO:0000313" key="2">
    <source>
        <dbReference type="EMBL" id="CAK9099758.1"/>
    </source>
</evidence>
<evidence type="ECO:0000313" key="3">
    <source>
        <dbReference type="Proteomes" id="UP001642464"/>
    </source>
</evidence>